<sequence length="580" mass="66410">MSINLFISIFLCGLHTYKMPRSLHVPPHFMMNSHPISKKGWLRKLGGIVKTWQRRWIVLNGNILFYFTREDDQKSLGSILLPGNRAFAHSYSPGNPDKYIFEIEPDKNMKASNPTPHEVSLFCCESEAERQEWIRAIRKVIYGPNGGAIFGQYLKETMLYEHNNKTKRKVPYIIEACVKFLEEHGLETEGVYRLAGRVVLIKELQESFDTGERIRLEDGEADVHTVASLLKLYLRELPDSIIPSEHFQRFMSIAYEAVDKHKNQDEEFIPRLTEAVNILESDNYNILQYLCKHLHKVSQYSDVNKMTLANLAMVFGPNVIRHEDENPEILRATADLNQKLALILIKHSDVIFAHDCGPNLLDMPLALPCDAPLLQPLTNTCEPPLQTSDIEFQLADEFNNLPVTSPSPFTKSRSLKALKPAPPLRLTKTNSSRHHRRLRLVEKNNNFNDSLSSPDSCKSPETPPASFGGNTEGFGEVASPSEVKFKWEHFTSSNAVFDTSDIKHIPKEDKEEMSKPVTEVEKLKKDLNRMKILYEEKVVEVESLKVQLQNQSNAKDKTIDKVIELQEILNKYKIRYGELK</sequence>
<dbReference type="SMART" id="SM00324">
    <property type="entry name" value="RhoGAP"/>
    <property type="match status" value="1"/>
</dbReference>
<gene>
    <name evidence="6" type="ORF">OCTVUL_1B029655</name>
</gene>
<evidence type="ECO:0000313" key="6">
    <source>
        <dbReference type="EMBL" id="CAI9735546.1"/>
    </source>
</evidence>
<dbReference type="Pfam" id="PF00169">
    <property type="entry name" value="PH"/>
    <property type="match status" value="1"/>
</dbReference>
<evidence type="ECO:0000256" key="1">
    <source>
        <dbReference type="ARBA" id="ARBA00022468"/>
    </source>
</evidence>
<organism evidence="6 7">
    <name type="scientific">Octopus vulgaris</name>
    <name type="common">Common octopus</name>
    <dbReference type="NCBI Taxonomy" id="6645"/>
    <lineage>
        <taxon>Eukaryota</taxon>
        <taxon>Metazoa</taxon>
        <taxon>Spiralia</taxon>
        <taxon>Lophotrochozoa</taxon>
        <taxon>Mollusca</taxon>
        <taxon>Cephalopoda</taxon>
        <taxon>Coleoidea</taxon>
        <taxon>Octopodiformes</taxon>
        <taxon>Octopoda</taxon>
        <taxon>Incirrata</taxon>
        <taxon>Octopodidae</taxon>
        <taxon>Octopus</taxon>
    </lineage>
</organism>
<dbReference type="GO" id="GO:0005096">
    <property type="term" value="F:GTPase activator activity"/>
    <property type="evidence" value="ECO:0007669"/>
    <property type="project" value="UniProtKB-KW"/>
</dbReference>
<dbReference type="InterPro" id="IPR001849">
    <property type="entry name" value="PH_domain"/>
</dbReference>
<dbReference type="PANTHER" id="PTHR15228">
    <property type="entry name" value="SPERMATHECAL PHYSIOLOGY VARIANT"/>
    <property type="match status" value="1"/>
</dbReference>
<dbReference type="PROSITE" id="PS50238">
    <property type="entry name" value="RHOGAP"/>
    <property type="match status" value="1"/>
</dbReference>
<evidence type="ECO:0000313" key="7">
    <source>
        <dbReference type="Proteomes" id="UP001162480"/>
    </source>
</evidence>
<dbReference type="InterPro" id="IPR051025">
    <property type="entry name" value="RhoGAP"/>
</dbReference>
<dbReference type="GO" id="GO:0051056">
    <property type="term" value="P:regulation of small GTPase mediated signal transduction"/>
    <property type="evidence" value="ECO:0007669"/>
    <property type="project" value="UniProtKB-ARBA"/>
</dbReference>
<feature type="compositionally biased region" description="Polar residues" evidence="3">
    <location>
        <begin position="443"/>
        <end position="456"/>
    </location>
</feature>
<dbReference type="AlphaFoldDB" id="A0AA36FDZ6"/>
<feature type="domain" description="PH" evidence="4">
    <location>
        <begin position="35"/>
        <end position="142"/>
    </location>
</feature>
<evidence type="ECO:0000259" key="4">
    <source>
        <dbReference type="PROSITE" id="PS50003"/>
    </source>
</evidence>
<protein>
    <submittedName>
        <fullName evidence="6">GTPase-activating 24-like isoform X2</fullName>
    </submittedName>
</protein>
<dbReference type="SMART" id="SM00233">
    <property type="entry name" value="PH"/>
    <property type="match status" value="1"/>
</dbReference>
<proteinExistence type="predicted"/>
<evidence type="ECO:0000256" key="2">
    <source>
        <dbReference type="SAM" id="Coils"/>
    </source>
</evidence>
<reference evidence="6" key="1">
    <citation type="submission" date="2023-08" db="EMBL/GenBank/DDBJ databases">
        <authorList>
            <person name="Alioto T."/>
            <person name="Alioto T."/>
            <person name="Gomez Garrido J."/>
        </authorList>
    </citation>
    <scope>NUCLEOTIDE SEQUENCE</scope>
</reference>
<accession>A0AA36FDZ6</accession>
<dbReference type="InterPro" id="IPR011993">
    <property type="entry name" value="PH-like_dom_sf"/>
</dbReference>
<dbReference type="EMBL" id="OX597830">
    <property type="protein sequence ID" value="CAI9735546.1"/>
    <property type="molecule type" value="Genomic_DNA"/>
</dbReference>
<dbReference type="PROSITE" id="PS50003">
    <property type="entry name" value="PH_DOMAIN"/>
    <property type="match status" value="1"/>
</dbReference>
<evidence type="ECO:0000256" key="3">
    <source>
        <dbReference type="SAM" id="MobiDB-lite"/>
    </source>
</evidence>
<keyword evidence="1" id="KW-0343">GTPase activation</keyword>
<dbReference type="GO" id="GO:0007165">
    <property type="term" value="P:signal transduction"/>
    <property type="evidence" value="ECO:0007669"/>
    <property type="project" value="InterPro"/>
</dbReference>
<feature type="domain" description="Rho-GAP" evidence="5">
    <location>
        <begin position="157"/>
        <end position="352"/>
    </location>
</feature>
<dbReference type="InterPro" id="IPR000198">
    <property type="entry name" value="RhoGAP_dom"/>
</dbReference>
<dbReference type="SUPFAM" id="SSF50729">
    <property type="entry name" value="PH domain-like"/>
    <property type="match status" value="1"/>
</dbReference>
<feature type="coiled-coil region" evidence="2">
    <location>
        <begin position="520"/>
        <end position="561"/>
    </location>
</feature>
<evidence type="ECO:0000259" key="5">
    <source>
        <dbReference type="PROSITE" id="PS50238"/>
    </source>
</evidence>
<dbReference type="PANTHER" id="PTHR15228:SF24">
    <property type="entry name" value="RHO-GAP DOMAIN-CONTAINING PROTEIN"/>
    <property type="match status" value="1"/>
</dbReference>
<keyword evidence="7" id="KW-1185">Reference proteome</keyword>
<dbReference type="Gene3D" id="2.30.29.30">
    <property type="entry name" value="Pleckstrin-homology domain (PH domain)/Phosphotyrosine-binding domain (PTB)"/>
    <property type="match status" value="1"/>
</dbReference>
<dbReference type="SUPFAM" id="SSF48350">
    <property type="entry name" value="GTPase activation domain, GAP"/>
    <property type="match status" value="1"/>
</dbReference>
<name>A0AA36FDZ6_OCTVU</name>
<keyword evidence="2" id="KW-0175">Coiled coil</keyword>
<feature type="region of interest" description="Disordered" evidence="3">
    <location>
        <begin position="423"/>
        <end position="474"/>
    </location>
</feature>
<dbReference type="Proteomes" id="UP001162480">
    <property type="component" value="Chromosome 17"/>
</dbReference>
<dbReference type="Pfam" id="PF00620">
    <property type="entry name" value="RhoGAP"/>
    <property type="match status" value="1"/>
</dbReference>
<dbReference type="InterPro" id="IPR008936">
    <property type="entry name" value="Rho_GTPase_activation_prot"/>
</dbReference>
<dbReference type="Gene3D" id="1.10.555.10">
    <property type="entry name" value="Rho GTPase activation protein"/>
    <property type="match status" value="1"/>
</dbReference>